<gene>
    <name evidence="3" type="ordered locus">Xcel_2423</name>
</gene>
<feature type="chain" id="PRO_5039315864" description="DUF8094 domain-containing protein" evidence="1">
    <location>
        <begin position="38"/>
        <end position="343"/>
    </location>
</feature>
<name>D1BW93_XYLCX</name>
<sequence length="343" mass="36290">MTATTTRQPGRRAAALAAVLASTLLVTGCAQTPPAPAPDPATSGPVLTLDQNARVLDAMNAAIAAGTENLDPAQLEGRVTGPALAVRTSQLEVAQTLETQDLITVLPTDYQQIILSTNETWPRTAFAITEPTDQLQPQRLLTLVQEDPRSPFKLWAWVQLRPGLRMPLFADPTIGSEVLAPDDDSLLVSPQDVVAQYADLLTTGDGSAFAETFEPAEEDPFRVLLRTVAETQTELLSADQVNGTYTFSATPRPDTPIKAVRTADGGAVVIGVLDGSEVMEAMEGAKITPGTRTAQALLQGQDEANRVTGGFVDMIALYVPPAGSDEKVILVGYSHVQTSASFG</sequence>
<keyword evidence="1" id="KW-0732">Signal</keyword>
<evidence type="ECO:0000313" key="4">
    <source>
        <dbReference type="Proteomes" id="UP000002255"/>
    </source>
</evidence>
<dbReference type="PROSITE" id="PS51257">
    <property type="entry name" value="PROKAR_LIPOPROTEIN"/>
    <property type="match status" value="1"/>
</dbReference>
<feature type="domain" description="DUF8094" evidence="2">
    <location>
        <begin position="45"/>
        <end position="339"/>
    </location>
</feature>
<dbReference type="Pfam" id="PF26366">
    <property type="entry name" value="DUF8094"/>
    <property type="match status" value="1"/>
</dbReference>
<evidence type="ECO:0000256" key="1">
    <source>
        <dbReference type="SAM" id="SignalP"/>
    </source>
</evidence>
<dbReference type="STRING" id="446471.Xcel_2423"/>
<dbReference type="RefSeq" id="WP_012879180.1">
    <property type="nucleotide sequence ID" value="NC_013530.1"/>
</dbReference>
<dbReference type="AlphaFoldDB" id="D1BW93"/>
<feature type="signal peptide" evidence="1">
    <location>
        <begin position="1"/>
        <end position="37"/>
    </location>
</feature>
<dbReference type="InterPro" id="IPR058407">
    <property type="entry name" value="DUF8094"/>
</dbReference>
<reference evidence="4" key="1">
    <citation type="submission" date="2009-11" db="EMBL/GenBank/DDBJ databases">
        <title>The complete chromosome of Xylanimonas cellulosilytica DSM 15894.</title>
        <authorList>
            <consortium name="US DOE Joint Genome Institute (JGI-PGF)"/>
            <person name="Lucas S."/>
            <person name="Copeland A."/>
            <person name="Lapidus A."/>
            <person name="Glavina del Rio T."/>
            <person name="Dalin E."/>
            <person name="Tice H."/>
            <person name="Bruce D."/>
            <person name="Goodwin L."/>
            <person name="Pitluck S."/>
            <person name="Kyrpides N."/>
            <person name="Mavromatis K."/>
            <person name="Ivanova N."/>
            <person name="Mikhailova N."/>
            <person name="Foster B."/>
            <person name="Clum A."/>
            <person name="Brettin T."/>
            <person name="Detter J.C."/>
            <person name="Han C."/>
            <person name="Larimer F."/>
            <person name="Land M."/>
            <person name="Hauser L."/>
            <person name="Markowitz V."/>
            <person name="Cheng J.F."/>
            <person name="Hugenholtz P."/>
            <person name="Woyke T."/>
            <person name="Wu D."/>
            <person name="Gehrich-Schroeter G."/>
            <person name="Schneider S."/>
            <person name="Pukall S.R."/>
            <person name="Klenk H.P."/>
            <person name="Eisen J.A."/>
        </authorList>
    </citation>
    <scope>NUCLEOTIDE SEQUENCE [LARGE SCALE GENOMIC DNA]</scope>
    <source>
        <strain evidence="4">DSM 15894 / CECT 5975 / LMG 20990 / XIL07</strain>
    </source>
</reference>
<organism evidence="3 4">
    <name type="scientific">Xylanimonas cellulosilytica (strain DSM 15894 / JCM 12276 / CECT 5975 / KCTC 9989 / LMG 20990 / NBRC 107835 / XIL07)</name>
    <dbReference type="NCBI Taxonomy" id="446471"/>
    <lineage>
        <taxon>Bacteria</taxon>
        <taxon>Bacillati</taxon>
        <taxon>Actinomycetota</taxon>
        <taxon>Actinomycetes</taxon>
        <taxon>Micrococcales</taxon>
        <taxon>Promicromonosporaceae</taxon>
        <taxon>Xylanimonas</taxon>
    </lineage>
</organism>
<proteinExistence type="predicted"/>
<dbReference type="OrthoDB" id="3266092at2"/>
<dbReference type="Proteomes" id="UP000002255">
    <property type="component" value="Chromosome"/>
</dbReference>
<evidence type="ECO:0000313" key="3">
    <source>
        <dbReference type="EMBL" id="ACZ31438.1"/>
    </source>
</evidence>
<accession>D1BW93</accession>
<dbReference type="HOGENOM" id="CLU_066817_0_0_11"/>
<protein>
    <recommendedName>
        <fullName evidence="2">DUF8094 domain-containing protein</fullName>
    </recommendedName>
</protein>
<dbReference type="EMBL" id="CP001821">
    <property type="protein sequence ID" value="ACZ31438.1"/>
    <property type="molecule type" value="Genomic_DNA"/>
</dbReference>
<dbReference type="eggNOG" id="ENOG502ZCCY">
    <property type="taxonomic scope" value="Bacteria"/>
</dbReference>
<reference evidence="3 4" key="2">
    <citation type="journal article" date="2010" name="Stand. Genomic Sci.">
        <title>Complete genome sequence of Xylanimonas cellulosilytica type strain (XIL07).</title>
        <authorList>
            <person name="Foster B."/>
            <person name="Pukall R."/>
            <person name="Abt B."/>
            <person name="Nolan M."/>
            <person name="Glavina Del Rio T."/>
            <person name="Chen F."/>
            <person name="Lucas S."/>
            <person name="Tice H."/>
            <person name="Pitluck S."/>
            <person name="Cheng J.-F."/>
            <person name="Chertkov O."/>
            <person name="Brettin T."/>
            <person name="Han C."/>
            <person name="Detter J.C."/>
            <person name="Bruce D."/>
            <person name="Goodwin L."/>
            <person name="Ivanova N."/>
            <person name="Mavromatis K."/>
            <person name="Pati A."/>
            <person name="Mikhailova N."/>
            <person name="Chen A."/>
            <person name="Palaniappan K."/>
            <person name="Land M."/>
            <person name="Hauser L."/>
            <person name="Chang Y.-J."/>
            <person name="Jeffries C.D."/>
            <person name="Chain P."/>
            <person name="Rohde M."/>
            <person name="Goeker M."/>
            <person name="Bristow J."/>
            <person name="Eisen J.A."/>
            <person name="Markowitz V."/>
            <person name="Hugenholtz P."/>
            <person name="Kyrpides N.C."/>
            <person name="Klenk H.-P."/>
            <person name="Lapidus A."/>
        </authorList>
    </citation>
    <scope>NUCLEOTIDE SEQUENCE [LARGE SCALE GENOMIC DNA]</scope>
    <source>
        <strain evidence="4">DSM 15894 / CECT 5975 / LMG 20990 / XIL07</strain>
    </source>
</reference>
<evidence type="ECO:0000259" key="2">
    <source>
        <dbReference type="Pfam" id="PF26366"/>
    </source>
</evidence>
<dbReference type="KEGG" id="xce:Xcel_2423"/>
<keyword evidence="4" id="KW-1185">Reference proteome</keyword>